<comment type="caution">
    <text evidence="2">The sequence shown here is derived from an EMBL/GenBank/DDBJ whole genome shotgun (WGS) entry which is preliminary data.</text>
</comment>
<dbReference type="RefSeq" id="WP_151106926.1">
    <property type="nucleotide sequence ID" value="NZ_WAEM01000002.1"/>
</dbReference>
<dbReference type="Proteomes" id="UP000490922">
    <property type="component" value="Unassembled WGS sequence"/>
</dbReference>
<keyword evidence="1" id="KW-0732">Signal</keyword>
<feature type="signal peptide" evidence="1">
    <location>
        <begin position="1"/>
        <end position="27"/>
    </location>
</feature>
<dbReference type="EMBL" id="WAEM01000002">
    <property type="protein sequence ID" value="KAB1156932.1"/>
    <property type="molecule type" value="Genomic_DNA"/>
</dbReference>
<name>A0A7J5AH34_9FLAO</name>
<accession>A0A7J5AH34</accession>
<reference evidence="2 3" key="1">
    <citation type="submission" date="2019-09" db="EMBL/GenBank/DDBJ databases">
        <title>Flavobacterium sp. nov., isolated from glacier ice.</title>
        <authorList>
            <person name="Liu Q."/>
        </authorList>
    </citation>
    <scope>NUCLEOTIDE SEQUENCE [LARGE SCALE GENOMIC DNA]</scope>
    <source>
        <strain evidence="2 3">NBRC 112527</strain>
    </source>
</reference>
<dbReference type="OrthoDB" id="9763643at2"/>
<dbReference type="AlphaFoldDB" id="A0A7J5AH34"/>
<evidence type="ECO:0000313" key="2">
    <source>
        <dbReference type="EMBL" id="KAB1156932.1"/>
    </source>
</evidence>
<keyword evidence="3" id="KW-1185">Reference proteome</keyword>
<gene>
    <name evidence="2" type="ORF">F6464_06165</name>
</gene>
<evidence type="ECO:0000313" key="3">
    <source>
        <dbReference type="Proteomes" id="UP000490922"/>
    </source>
</evidence>
<organism evidence="2 3">
    <name type="scientific">Flavobacterium luteum</name>
    <dbReference type="NCBI Taxonomy" id="2026654"/>
    <lineage>
        <taxon>Bacteria</taxon>
        <taxon>Pseudomonadati</taxon>
        <taxon>Bacteroidota</taxon>
        <taxon>Flavobacteriia</taxon>
        <taxon>Flavobacteriales</taxon>
        <taxon>Flavobacteriaceae</taxon>
        <taxon>Flavobacterium</taxon>
    </lineage>
</organism>
<feature type="chain" id="PRO_5029843966" description="Ig-like domain-containing protein" evidence="1">
    <location>
        <begin position="28"/>
        <end position="385"/>
    </location>
</feature>
<sequence>MINIKQFFKNTQLALAVLVLVMTASHAQTVSVPEGCTVVVAGIGGVLGTGPTGKVGDGGMVAMPDPGGGGTFTFNPPAGATTPSWTLKGDLSNSTTTPDNYNSPTQPADGLTANIITYNKKYRPTSTEQTNSSYARSKGQVEIIYNQSGSGSSITFDVFKTFTTALPIIVGPTCLKPNTQYTYSVDQIVSDNANDAIGFDSYYWSGIPNSIISSSSFYVSADTSSITFTTGDLVTPITLQCCYGRLNPNTADGGVSTVAFPPGSHSTCVTKSLVGAPLAPEFISTTLTTLATLNAPLAPAACLPTGQNTFTITYPNPPSGFTYTWTAPNTGWTFSTSSASESTKLTVTTTKVANGNNNLGLLTLTISGSCEDTLFNYQINRNLVK</sequence>
<protein>
    <recommendedName>
        <fullName evidence="4">Ig-like domain-containing protein</fullName>
    </recommendedName>
</protein>
<proteinExistence type="predicted"/>
<evidence type="ECO:0008006" key="4">
    <source>
        <dbReference type="Google" id="ProtNLM"/>
    </source>
</evidence>
<evidence type="ECO:0000256" key="1">
    <source>
        <dbReference type="SAM" id="SignalP"/>
    </source>
</evidence>